<evidence type="ECO:0000313" key="4">
    <source>
        <dbReference type="Proteomes" id="UP000183639"/>
    </source>
</evidence>
<keyword evidence="2" id="KW-0732">Signal</keyword>
<reference evidence="3 4" key="1">
    <citation type="submission" date="2016-10" db="EMBL/GenBank/DDBJ databases">
        <authorList>
            <person name="de Groot N.N."/>
        </authorList>
    </citation>
    <scope>NUCLEOTIDE SEQUENCE [LARGE SCALE GENOMIC DNA]</scope>
    <source>
        <strain evidence="3 4">Z108</strain>
    </source>
</reference>
<dbReference type="Proteomes" id="UP000183639">
    <property type="component" value="Unassembled WGS sequence"/>
</dbReference>
<sequence>MDNMKSMKKKLLAGVVAGAVLTGVGLNATSVKAAENMQRQTPPPMHQQGQMGQHPPVQMSADEAAKNIHETFGVDEAEVKAAITAHKDFRDIGQAAMLSKISGKSFKDVLGMKTEKNNWPEIGKSLGVTREQVETQMLTMQAMHIEKKANIGKDRVLALLKNGYQARDIECAGLLAKAAGKDVQAVLDMKKINNRWTDVAAELGVDKNVLRPEKGARPGHGPQGGPPAEGMMGAPDGAPQGEPQPAE</sequence>
<protein>
    <recommendedName>
        <fullName evidence="5">Tat pathway signal sequence domain protein</fullName>
    </recommendedName>
</protein>
<feature type="signal peptide" evidence="2">
    <location>
        <begin position="1"/>
        <end position="33"/>
    </location>
</feature>
<dbReference type="AlphaFoldDB" id="A0A1I3FE56"/>
<accession>A0A1I3FE56</accession>
<evidence type="ECO:0000313" key="3">
    <source>
        <dbReference type="EMBL" id="SFI09201.1"/>
    </source>
</evidence>
<evidence type="ECO:0000256" key="2">
    <source>
        <dbReference type="SAM" id="SignalP"/>
    </source>
</evidence>
<evidence type="ECO:0008006" key="5">
    <source>
        <dbReference type="Google" id="ProtNLM"/>
    </source>
</evidence>
<name>A0A1I3FE56_SELRU</name>
<evidence type="ECO:0000256" key="1">
    <source>
        <dbReference type="SAM" id="MobiDB-lite"/>
    </source>
</evidence>
<feature type="chain" id="PRO_5010158746" description="Tat pathway signal sequence domain protein" evidence="2">
    <location>
        <begin position="34"/>
        <end position="247"/>
    </location>
</feature>
<organism evidence="3 4">
    <name type="scientific">Selenomonas ruminantium</name>
    <dbReference type="NCBI Taxonomy" id="971"/>
    <lineage>
        <taxon>Bacteria</taxon>
        <taxon>Bacillati</taxon>
        <taxon>Bacillota</taxon>
        <taxon>Negativicutes</taxon>
        <taxon>Selenomonadales</taxon>
        <taxon>Selenomonadaceae</taxon>
        <taxon>Selenomonas</taxon>
    </lineage>
</organism>
<dbReference type="EMBL" id="FOQK01000014">
    <property type="protein sequence ID" value="SFI09201.1"/>
    <property type="molecule type" value="Genomic_DNA"/>
</dbReference>
<gene>
    <name evidence="3" type="ORF">SAMN04487861_11442</name>
</gene>
<feature type="region of interest" description="Disordered" evidence="1">
    <location>
        <begin position="209"/>
        <end position="247"/>
    </location>
</feature>
<proteinExistence type="predicted"/>
<feature type="compositionally biased region" description="Low complexity" evidence="1">
    <location>
        <begin position="226"/>
        <end position="239"/>
    </location>
</feature>